<dbReference type="EC" id="3.4.11.6" evidence="5"/>
<dbReference type="Pfam" id="PF18962">
    <property type="entry name" value="Por_Secre_tail"/>
    <property type="match status" value="1"/>
</dbReference>
<dbReference type="NCBIfam" id="TIGR04183">
    <property type="entry name" value="Por_Secre_tail"/>
    <property type="match status" value="1"/>
</dbReference>
<evidence type="ECO:0000313" key="5">
    <source>
        <dbReference type="EMBL" id="SQB27008.1"/>
    </source>
</evidence>
<gene>
    <name evidence="5" type="primary">ywaD_4</name>
    <name evidence="5" type="ORF">NCTC13492_00688</name>
    <name evidence="4" type="ORF">SAMN05421542_2534</name>
</gene>
<dbReference type="InterPro" id="IPR007484">
    <property type="entry name" value="Peptidase_M28"/>
</dbReference>
<reference evidence="4 6" key="1">
    <citation type="submission" date="2016-10" db="EMBL/GenBank/DDBJ databases">
        <authorList>
            <person name="Varghese N."/>
            <person name="Submissions S."/>
        </authorList>
    </citation>
    <scope>NUCLEOTIDE SEQUENCE [LARGE SCALE GENOMIC DNA]</scope>
    <source>
        <strain evidence="4 6">DSM 19299</strain>
    </source>
</reference>
<dbReference type="InterPro" id="IPR026444">
    <property type="entry name" value="Secre_tail"/>
</dbReference>
<keyword evidence="5" id="KW-0378">Hydrolase</keyword>
<evidence type="ECO:0000313" key="7">
    <source>
        <dbReference type="Proteomes" id="UP000251670"/>
    </source>
</evidence>
<feature type="domain" description="Secretion system C-terminal sorting" evidence="3">
    <location>
        <begin position="328"/>
        <end position="396"/>
    </location>
</feature>
<dbReference type="Gene3D" id="3.40.630.10">
    <property type="entry name" value="Zn peptidases"/>
    <property type="match status" value="1"/>
</dbReference>
<sequence length="398" mass="43664">MKKIAVFLFTSLALQNIGAQNLIQAYKTRADMVSQTNITNNLTDFENLGVKTTGSPVNTNTLNWLKNKYISYGYTASQIEEDPFTYTTFGGNSTSSKNLVITKTGTVYPDKYVIICGHFDTIVGPGVSDNGSGTSILLEAARILKDIPTEYSIKFIHFSGEEQGLKGSYHYADYIAYQGNTRTLDIKLVLNIDQVGGQLGNNNNTITCEKDISGMSGNNAASAAVTQELAVCTGLYSPLQTFTSNAYSSDYIPFEAKGYTITGFYEYIRSENEHSVDDTFANIDPVYVYNVGKAAVGALQHFAVATTTNNALGTQESTGQKISEAVNIYPNPAKNQLTVEFPQKTKQFNIEISDMTGNTVLHSENQNKIDTTQLINGVYMISVKTDRSHITRKIIIEK</sequence>
<organism evidence="5 7">
    <name type="scientific">Chryseobacterium jejuense</name>
    <dbReference type="NCBI Taxonomy" id="445960"/>
    <lineage>
        <taxon>Bacteria</taxon>
        <taxon>Pseudomonadati</taxon>
        <taxon>Bacteroidota</taxon>
        <taxon>Flavobacteriia</taxon>
        <taxon>Flavobacteriales</taxon>
        <taxon>Weeksellaceae</taxon>
        <taxon>Chryseobacterium group</taxon>
        <taxon>Chryseobacterium</taxon>
    </lineage>
</organism>
<keyword evidence="5" id="KW-0031">Aminopeptidase</keyword>
<dbReference type="GO" id="GO:0004177">
    <property type="term" value="F:aminopeptidase activity"/>
    <property type="evidence" value="ECO:0007669"/>
    <property type="project" value="UniProtKB-KW"/>
</dbReference>
<dbReference type="AlphaFoldDB" id="A0A2X2VEL0"/>
<dbReference type="RefSeq" id="WP_089736802.1">
    <property type="nucleotide sequence ID" value="NZ_FNEG01000003.1"/>
</dbReference>
<dbReference type="OrthoDB" id="1521787at2"/>
<name>A0A2X2VEL0_CHRJE</name>
<dbReference type="SUPFAM" id="SSF53187">
    <property type="entry name" value="Zn-dependent exopeptidases"/>
    <property type="match status" value="1"/>
</dbReference>
<evidence type="ECO:0000259" key="2">
    <source>
        <dbReference type="Pfam" id="PF04389"/>
    </source>
</evidence>
<proteinExistence type="predicted"/>
<dbReference type="Proteomes" id="UP000199426">
    <property type="component" value="Unassembled WGS sequence"/>
</dbReference>
<dbReference type="PANTHER" id="PTHR12147">
    <property type="entry name" value="METALLOPEPTIDASE M28 FAMILY MEMBER"/>
    <property type="match status" value="1"/>
</dbReference>
<evidence type="ECO:0000313" key="4">
    <source>
        <dbReference type="EMBL" id="SDJ00117.1"/>
    </source>
</evidence>
<dbReference type="EMBL" id="FNEG01000003">
    <property type="protein sequence ID" value="SDJ00117.1"/>
    <property type="molecule type" value="Genomic_DNA"/>
</dbReference>
<keyword evidence="5" id="KW-0645">Protease</keyword>
<evidence type="ECO:0000313" key="6">
    <source>
        <dbReference type="Proteomes" id="UP000199426"/>
    </source>
</evidence>
<dbReference type="GO" id="GO:0006508">
    <property type="term" value="P:proteolysis"/>
    <property type="evidence" value="ECO:0007669"/>
    <property type="project" value="InterPro"/>
</dbReference>
<accession>A0A2X2VEL0</accession>
<dbReference type="InterPro" id="IPR045175">
    <property type="entry name" value="M28_fam"/>
</dbReference>
<dbReference type="Pfam" id="PF04389">
    <property type="entry name" value="Peptidase_M28"/>
    <property type="match status" value="1"/>
</dbReference>
<dbReference type="Proteomes" id="UP000251670">
    <property type="component" value="Unassembled WGS sequence"/>
</dbReference>
<dbReference type="EMBL" id="UAWB01000002">
    <property type="protein sequence ID" value="SQB27008.1"/>
    <property type="molecule type" value="Genomic_DNA"/>
</dbReference>
<keyword evidence="6" id="KW-1185">Reference proteome</keyword>
<keyword evidence="1" id="KW-0732">Signal</keyword>
<dbReference type="GO" id="GO:0008235">
    <property type="term" value="F:metalloexopeptidase activity"/>
    <property type="evidence" value="ECO:0007669"/>
    <property type="project" value="InterPro"/>
</dbReference>
<evidence type="ECO:0000259" key="3">
    <source>
        <dbReference type="Pfam" id="PF18962"/>
    </source>
</evidence>
<evidence type="ECO:0000256" key="1">
    <source>
        <dbReference type="ARBA" id="ARBA00022729"/>
    </source>
</evidence>
<feature type="domain" description="Peptidase M28" evidence="2">
    <location>
        <begin position="100"/>
        <end position="294"/>
    </location>
</feature>
<dbReference type="STRING" id="445960.SAMN05421542_2534"/>
<reference evidence="5 7" key="2">
    <citation type="submission" date="2018-06" db="EMBL/GenBank/DDBJ databases">
        <authorList>
            <consortium name="Pathogen Informatics"/>
            <person name="Doyle S."/>
        </authorList>
    </citation>
    <scope>NUCLEOTIDE SEQUENCE [LARGE SCALE GENOMIC DNA]</scope>
    <source>
        <strain evidence="5 7">NCTC13492</strain>
    </source>
</reference>
<protein>
    <submittedName>
        <fullName evidence="4">Aminopeptidase YwaD</fullName>
    </submittedName>
    <submittedName>
        <fullName evidence="5">Arginyl aminopeptidase</fullName>
        <ecNumber evidence="5">3.4.11.6</ecNumber>
    </submittedName>
</protein>
<dbReference type="PANTHER" id="PTHR12147:SF26">
    <property type="entry name" value="PEPTIDASE M28 DOMAIN-CONTAINING PROTEIN"/>
    <property type="match status" value="1"/>
</dbReference>